<evidence type="ECO:0008006" key="9">
    <source>
        <dbReference type="Google" id="ProtNLM"/>
    </source>
</evidence>
<reference evidence="7 8" key="1">
    <citation type="submission" date="2013-02" db="EMBL/GenBank/DDBJ databases">
        <title>The Genome Sequence of Acinetobacter guillouiae NIPH 991.</title>
        <authorList>
            <consortium name="The Broad Institute Genome Sequencing Platform"/>
            <consortium name="The Broad Institute Genome Sequencing Center for Infectious Disease"/>
            <person name="Cerqueira G."/>
            <person name="Feldgarden M."/>
            <person name="Courvalin P."/>
            <person name="Perichon B."/>
            <person name="Grillot-Courvalin C."/>
            <person name="Clermont D."/>
            <person name="Rocha E."/>
            <person name="Yoon E.-J."/>
            <person name="Nemec A."/>
            <person name="Walker B."/>
            <person name="Young S.K."/>
            <person name="Zeng Q."/>
            <person name="Gargeya S."/>
            <person name="Fitzgerald M."/>
            <person name="Haas B."/>
            <person name="Abouelleil A."/>
            <person name="Alvarado L."/>
            <person name="Arachchi H.M."/>
            <person name="Berlin A.M."/>
            <person name="Chapman S.B."/>
            <person name="Dewar J."/>
            <person name="Goldberg J."/>
            <person name="Griggs A."/>
            <person name="Gujja S."/>
            <person name="Hansen M."/>
            <person name="Howarth C."/>
            <person name="Imamovic A."/>
            <person name="Larimer J."/>
            <person name="McCowan C."/>
            <person name="Murphy C."/>
            <person name="Neiman D."/>
            <person name="Pearson M."/>
            <person name="Priest M."/>
            <person name="Roberts A."/>
            <person name="Saif S."/>
            <person name="Shea T."/>
            <person name="Sisk P."/>
            <person name="Sykes S."/>
            <person name="Wortman J."/>
            <person name="Nusbaum C."/>
            <person name="Birren B."/>
        </authorList>
    </citation>
    <scope>NUCLEOTIDE SEQUENCE [LARGE SCALE GENOMIC DNA]</scope>
    <source>
        <strain evidence="7 8">NIPH 991</strain>
    </source>
</reference>
<dbReference type="InterPro" id="IPR013762">
    <property type="entry name" value="Integrase-like_cat_sf"/>
</dbReference>
<name>N8Y7C2_ACIGI</name>
<dbReference type="GO" id="GO:0015074">
    <property type="term" value="P:DNA integration"/>
    <property type="evidence" value="ECO:0007669"/>
    <property type="project" value="UniProtKB-KW"/>
</dbReference>
<proteinExistence type="predicted"/>
<dbReference type="Pfam" id="PF24624">
    <property type="entry name" value="Int_N"/>
    <property type="match status" value="1"/>
</dbReference>
<dbReference type="Gene3D" id="1.10.443.10">
    <property type="entry name" value="Intergrase catalytic core"/>
    <property type="match status" value="1"/>
</dbReference>
<dbReference type="InterPro" id="IPR057084">
    <property type="entry name" value="Int_N"/>
</dbReference>
<dbReference type="PANTHER" id="PTHR30349:SF94">
    <property type="entry name" value="INTEGRASE_RECOMBINASE HI_1414-RELATED"/>
    <property type="match status" value="1"/>
</dbReference>
<dbReference type="HOGENOM" id="CLU_027562_32_1_6"/>
<dbReference type="InterPro" id="IPR050090">
    <property type="entry name" value="Tyrosine_recombinase_XerCD"/>
</dbReference>
<evidence type="ECO:0000256" key="3">
    <source>
        <dbReference type="ARBA" id="ARBA00023172"/>
    </source>
</evidence>
<dbReference type="AlphaFoldDB" id="N8Y7C2"/>
<keyword evidence="8" id="KW-1185">Reference proteome</keyword>
<dbReference type="InterPro" id="IPR010998">
    <property type="entry name" value="Integrase_recombinase_N"/>
</dbReference>
<dbReference type="Pfam" id="PF00589">
    <property type="entry name" value="Phage_integrase"/>
    <property type="match status" value="1"/>
</dbReference>
<dbReference type="Gene3D" id="1.10.150.130">
    <property type="match status" value="1"/>
</dbReference>
<evidence type="ECO:0000313" key="8">
    <source>
        <dbReference type="Proteomes" id="UP000013148"/>
    </source>
</evidence>
<dbReference type="InterPro" id="IPR011010">
    <property type="entry name" value="DNA_brk_join_enz"/>
</dbReference>
<dbReference type="EMBL" id="APPJ01000014">
    <property type="protein sequence ID" value="ENV15533.1"/>
    <property type="molecule type" value="Genomic_DNA"/>
</dbReference>
<evidence type="ECO:0000256" key="2">
    <source>
        <dbReference type="ARBA" id="ARBA00023125"/>
    </source>
</evidence>
<dbReference type="CDD" id="cd00796">
    <property type="entry name" value="INT_Rci_Hp1_C"/>
    <property type="match status" value="1"/>
</dbReference>
<keyword evidence="2 4" id="KW-0238">DNA-binding</keyword>
<keyword evidence="1" id="KW-0229">DNA integration</keyword>
<dbReference type="GO" id="GO:0006310">
    <property type="term" value="P:DNA recombination"/>
    <property type="evidence" value="ECO:0007669"/>
    <property type="project" value="UniProtKB-KW"/>
</dbReference>
<evidence type="ECO:0000256" key="4">
    <source>
        <dbReference type="PROSITE-ProRule" id="PRU01248"/>
    </source>
</evidence>
<dbReference type="SUPFAM" id="SSF56349">
    <property type="entry name" value="DNA breaking-rejoining enzymes"/>
    <property type="match status" value="1"/>
</dbReference>
<dbReference type="InterPro" id="IPR002104">
    <property type="entry name" value="Integrase_catalytic"/>
</dbReference>
<keyword evidence="3" id="KW-0233">DNA recombination</keyword>
<dbReference type="GO" id="GO:0003677">
    <property type="term" value="F:DNA binding"/>
    <property type="evidence" value="ECO:0007669"/>
    <property type="project" value="UniProtKB-UniRule"/>
</dbReference>
<dbReference type="InterPro" id="IPR044068">
    <property type="entry name" value="CB"/>
</dbReference>
<feature type="domain" description="Core-binding (CB)" evidence="6">
    <location>
        <begin position="55"/>
        <end position="134"/>
    </location>
</feature>
<dbReference type="PROSITE" id="PS51898">
    <property type="entry name" value="TYR_RECOMBINASE"/>
    <property type="match status" value="1"/>
</dbReference>
<protein>
    <recommendedName>
        <fullName evidence="9">Tyr recombinase domain-containing protein</fullName>
    </recommendedName>
</protein>
<comment type="caution">
    <text evidence="7">The sequence shown here is derived from an EMBL/GenBank/DDBJ whole genome shotgun (WGS) entry which is preliminary data.</text>
</comment>
<sequence>MATYQKRKKGVTATVRIKPHPSQSQTFTTMRDAKAWAQALEIQLRNERKNDYCHITLRDALEQYRDNVSINKKGADRERNRINQFLRIMKVDIPIDSVDKEYLVLYRESRLEEVASATVRREMQILSAMFTWCIDTKLWLKKSPMFEVKLPAASAHREKVISEYEVETLLPYLDDELRTIFLIALETGMRQAEICGLEWERIFIDKQYLYLKTTKNGRPREVPLSNTAIELITGIGVKKSGKVFNYSPGMASYNFMCARIKANLLDIVFHDTRHTAATRIALKLPLLDLCKMFGWVDPKRAMIYYNPTATQIASRL</sequence>
<feature type="domain" description="Tyr recombinase" evidence="5">
    <location>
        <begin position="156"/>
        <end position="316"/>
    </location>
</feature>
<dbReference type="PROSITE" id="PS51900">
    <property type="entry name" value="CB"/>
    <property type="match status" value="1"/>
</dbReference>
<dbReference type="PANTHER" id="PTHR30349">
    <property type="entry name" value="PHAGE INTEGRASE-RELATED"/>
    <property type="match status" value="1"/>
</dbReference>
<evidence type="ECO:0000256" key="1">
    <source>
        <dbReference type="ARBA" id="ARBA00022908"/>
    </source>
</evidence>
<dbReference type="RefSeq" id="WP_004823334.1">
    <property type="nucleotide sequence ID" value="NZ_KB849456.1"/>
</dbReference>
<accession>N8Y7C2</accession>
<evidence type="ECO:0000259" key="6">
    <source>
        <dbReference type="PROSITE" id="PS51900"/>
    </source>
</evidence>
<dbReference type="Proteomes" id="UP000013148">
    <property type="component" value="Unassembled WGS sequence"/>
</dbReference>
<dbReference type="PATRIC" id="fig|1217656.3.peg.4200"/>
<evidence type="ECO:0000259" key="5">
    <source>
        <dbReference type="PROSITE" id="PS51898"/>
    </source>
</evidence>
<organism evidence="7 8">
    <name type="scientific">Acinetobacter guillouiae NIPH 991</name>
    <dbReference type="NCBI Taxonomy" id="1217656"/>
    <lineage>
        <taxon>Bacteria</taxon>
        <taxon>Pseudomonadati</taxon>
        <taxon>Pseudomonadota</taxon>
        <taxon>Gammaproteobacteria</taxon>
        <taxon>Moraxellales</taxon>
        <taxon>Moraxellaceae</taxon>
        <taxon>Acinetobacter</taxon>
    </lineage>
</organism>
<evidence type="ECO:0000313" key="7">
    <source>
        <dbReference type="EMBL" id="ENV15533.1"/>
    </source>
</evidence>
<dbReference type="eggNOG" id="COG0582">
    <property type="taxonomic scope" value="Bacteria"/>
</dbReference>
<gene>
    <name evidence="7" type="ORF">F964_04259</name>
</gene>